<sequence>MTTRQGRPPTLEEVAVRAGVGRGTVSRVINGSPRVSERARTAVLKAIDDLGYVPNRAARTLVTRQSDTVALVVSQSGERLFAEPFYAGIVRGISATLAAADLQLLLMLASSSAELARMENYLTAQHVAGAMLLSLHRSDRLPQRLEAAGVPCVLGGQLIDIEPGTLSQVDVDNNGGARSAVQHLIGTGRRRIATITGALDMLSGLERLRGYQAVLEEADLPADLVATGDYSYASALDGMRQLLETEPELDAVFAASDPMAMAAIRVLRDRGRRVPDDVAVVGFDDSDLALHAEPPLTTVHQPIELMGSEMARLLVDRVHGEREKIEVLLDTHLVVRASA</sequence>
<dbReference type="GO" id="GO:0003700">
    <property type="term" value="F:DNA-binding transcription factor activity"/>
    <property type="evidence" value="ECO:0007669"/>
    <property type="project" value="TreeGrafter"/>
</dbReference>
<dbReference type="InterPro" id="IPR010982">
    <property type="entry name" value="Lambda_DNA-bd_dom_sf"/>
</dbReference>
<evidence type="ECO:0000313" key="6">
    <source>
        <dbReference type="Proteomes" id="UP000237846"/>
    </source>
</evidence>
<dbReference type="Gene3D" id="1.10.260.40">
    <property type="entry name" value="lambda repressor-like DNA-binding domains"/>
    <property type="match status" value="1"/>
</dbReference>
<dbReference type="SUPFAM" id="SSF53822">
    <property type="entry name" value="Periplasmic binding protein-like I"/>
    <property type="match status" value="1"/>
</dbReference>
<dbReference type="PANTHER" id="PTHR30146:SF109">
    <property type="entry name" value="HTH-TYPE TRANSCRIPTIONAL REGULATOR GALS"/>
    <property type="match status" value="1"/>
</dbReference>
<dbReference type="EMBL" id="PVZC01000006">
    <property type="protein sequence ID" value="PRX97195.1"/>
    <property type="molecule type" value="Genomic_DNA"/>
</dbReference>
<dbReference type="GO" id="GO:0000976">
    <property type="term" value="F:transcription cis-regulatory region binding"/>
    <property type="evidence" value="ECO:0007669"/>
    <property type="project" value="TreeGrafter"/>
</dbReference>
<keyword evidence="2" id="KW-0238">DNA-binding</keyword>
<dbReference type="InterPro" id="IPR028082">
    <property type="entry name" value="Peripla_BP_I"/>
</dbReference>
<gene>
    <name evidence="5" type="ORF">CLV72_106231</name>
</gene>
<comment type="caution">
    <text evidence="5">The sequence shown here is derived from an EMBL/GenBank/DDBJ whole genome shotgun (WGS) entry which is preliminary data.</text>
</comment>
<evidence type="ECO:0000313" key="5">
    <source>
        <dbReference type="EMBL" id="PRX97195.1"/>
    </source>
</evidence>
<dbReference type="PROSITE" id="PS00356">
    <property type="entry name" value="HTH_LACI_1"/>
    <property type="match status" value="1"/>
</dbReference>
<accession>A0A2T0Q0F9</accession>
<evidence type="ECO:0000256" key="1">
    <source>
        <dbReference type="ARBA" id="ARBA00023015"/>
    </source>
</evidence>
<dbReference type="SMART" id="SM00354">
    <property type="entry name" value="HTH_LACI"/>
    <property type="match status" value="1"/>
</dbReference>
<dbReference type="PROSITE" id="PS50932">
    <property type="entry name" value="HTH_LACI_2"/>
    <property type="match status" value="1"/>
</dbReference>
<dbReference type="OrthoDB" id="3208777at2"/>
<evidence type="ECO:0000256" key="2">
    <source>
        <dbReference type="ARBA" id="ARBA00023125"/>
    </source>
</evidence>
<dbReference type="InterPro" id="IPR000843">
    <property type="entry name" value="HTH_LacI"/>
</dbReference>
<dbReference type="InterPro" id="IPR046335">
    <property type="entry name" value="LacI/GalR-like_sensor"/>
</dbReference>
<dbReference type="Pfam" id="PF13377">
    <property type="entry name" value="Peripla_BP_3"/>
    <property type="match status" value="1"/>
</dbReference>
<dbReference type="Pfam" id="PF00356">
    <property type="entry name" value="LacI"/>
    <property type="match status" value="1"/>
</dbReference>
<keyword evidence="6" id="KW-1185">Reference proteome</keyword>
<evidence type="ECO:0000256" key="3">
    <source>
        <dbReference type="ARBA" id="ARBA00023163"/>
    </source>
</evidence>
<dbReference type="Proteomes" id="UP000237846">
    <property type="component" value="Unassembled WGS sequence"/>
</dbReference>
<evidence type="ECO:0000259" key="4">
    <source>
        <dbReference type="PROSITE" id="PS50932"/>
    </source>
</evidence>
<dbReference type="CDD" id="cd01392">
    <property type="entry name" value="HTH_LacI"/>
    <property type="match status" value="1"/>
</dbReference>
<keyword evidence="1" id="KW-0805">Transcription regulation</keyword>
<protein>
    <submittedName>
        <fullName evidence="5">LacI family transcriptional regulator</fullName>
    </submittedName>
</protein>
<dbReference type="SUPFAM" id="SSF47413">
    <property type="entry name" value="lambda repressor-like DNA-binding domains"/>
    <property type="match status" value="1"/>
</dbReference>
<organism evidence="5 6">
    <name type="scientific">Allonocardiopsis opalescens</name>
    <dbReference type="NCBI Taxonomy" id="1144618"/>
    <lineage>
        <taxon>Bacteria</taxon>
        <taxon>Bacillati</taxon>
        <taxon>Actinomycetota</taxon>
        <taxon>Actinomycetes</taxon>
        <taxon>Streptosporangiales</taxon>
        <taxon>Allonocardiopsis</taxon>
    </lineage>
</organism>
<keyword evidence="3" id="KW-0804">Transcription</keyword>
<dbReference type="Gene3D" id="3.40.50.2300">
    <property type="match status" value="2"/>
</dbReference>
<proteinExistence type="predicted"/>
<feature type="domain" description="HTH lacI-type" evidence="4">
    <location>
        <begin position="9"/>
        <end position="63"/>
    </location>
</feature>
<dbReference type="AlphaFoldDB" id="A0A2T0Q0F9"/>
<reference evidence="5 6" key="1">
    <citation type="submission" date="2018-03" db="EMBL/GenBank/DDBJ databases">
        <title>Genomic Encyclopedia of Archaeal and Bacterial Type Strains, Phase II (KMG-II): from individual species to whole genera.</title>
        <authorList>
            <person name="Goeker M."/>
        </authorList>
    </citation>
    <scope>NUCLEOTIDE SEQUENCE [LARGE SCALE GENOMIC DNA]</scope>
    <source>
        <strain evidence="5 6">DSM 45601</strain>
    </source>
</reference>
<dbReference type="RefSeq" id="WP_106249039.1">
    <property type="nucleotide sequence ID" value="NZ_PVZC01000006.1"/>
</dbReference>
<name>A0A2T0Q0F9_9ACTN</name>
<dbReference type="CDD" id="cd06267">
    <property type="entry name" value="PBP1_LacI_sugar_binding-like"/>
    <property type="match status" value="1"/>
</dbReference>
<dbReference type="PANTHER" id="PTHR30146">
    <property type="entry name" value="LACI-RELATED TRANSCRIPTIONAL REPRESSOR"/>
    <property type="match status" value="1"/>
</dbReference>